<dbReference type="PANTHER" id="PTHR43690:SF18">
    <property type="entry name" value="INSULIN-DEGRADING ENZYME-RELATED"/>
    <property type="match status" value="1"/>
</dbReference>
<organism evidence="4">
    <name type="scientific">Perkinsus marinus (strain ATCC 50983 / TXsc)</name>
    <dbReference type="NCBI Taxonomy" id="423536"/>
    <lineage>
        <taxon>Eukaryota</taxon>
        <taxon>Sar</taxon>
        <taxon>Alveolata</taxon>
        <taxon>Perkinsozoa</taxon>
        <taxon>Perkinsea</taxon>
        <taxon>Perkinsida</taxon>
        <taxon>Perkinsidae</taxon>
        <taxon>Perkinsus</taxon>
    </lineage>
</organism>
<evidence type="ECO:0000256" key="1">
    <source>
        <dbReference type="ARBA" id="ARBA00022723"/>
    </source>
</evidence>
<dbReference type="InParanoid" id="C5KLQ1"/>
<evidence type="ECO:0000259" key="2">
    <source>
        <dbReference type="Pfam" id="PF16187"/>
    </source>
</evidence>
<dbReference type="Pfam" id="PF16187">
    <property type="entry name" value="Peptidase_M16_M"/>
    <property type="match status" value="1"/>
</dbReference>
<evidence type="ECO:0000313" key="4">
    <source>
        <dbReference type="Proteomes" id="UP000007800"/>
    </source>
</evidence>
<name>C5KLQ1_PERM5</name>
<dbReference type="GO" id="GO:0046872">
    <property type="term" value="F:metal ion binding"/>
    <property type="evidence" value="ECO:0007669"/>
    <property type="project" value="UniProtKB-KW"/>
</dbReference>
<reference evidence="3 4" key="1">
    <citation type="submission" date="2008-07" db="EMBL/GenBank/DDBJ databases">
        <authorList>
            <person name="El-Sayed N."/>
            <person name="Caler E."/>
            <person name="Inman J."/>
            <person name="Amedeo P."/>
            <person name="Hass B."/>
            <person name="Wortman J."/>
        </authorList>
    </citation>
    <scope>NUCLEOTIDE SEQUENCE [LARGE SCALE GENOMIC DNA]</scope>
    <source>
        <strain evidence="4">ATCC 50983 / TXsc</strain>
    </source>
</reference>
<dbReference type="Proteomes" id="UP000007800">
    <property type="component" value="Unassembled WGS sequence"/>
</dbReference>
<dbReference type="GeneID" id="9045439"/>
<dbReference type="Gene3D" id="3.30.830.10">
    <property type="entry name" value="Metalloenzyme, LuxS/M16 peptidase-like"/>
    <property type="match status" value="1"/>
</dbReference>
<keyword evidence="4" id="KW-1185">Reference proteome</keyword>
<feature type="domain" description="Peptidase M16 middle/third" evidence="2">
    <location>
        <begin position="44"/>
        <end position="162"/>
    </location>
</feature>
<dbReference type="AlphaFoldDB" id="C5KLQ1"/>
<dbReference type="InterPro" id="IPR050626">
    <property type="entry name" value="Peptidase_M16"/>
</dbReference>
<evidence type="ECO:0000313" key="3">
    <source>
        <dbReference type="EMBL" id="EER14592.1"/>
    </source>
</evidence>
<accession>C5KLQ1</accession>
<dbReference type="RefSeq" id="XP_002782797.1">
    <property type="nucleotide sequence ID" value="XM_002782751.1"/>
</dbReference>
<gene>
    <name evidence="3" type="ORF">Pmar_PMAR013778</name>
</gene>
<sequence>MMVVGVDQFFYLPKTLVAATPRCDIRVSGDTVGVVIQADSSLAQIRLATPLFVNDITMFVRQRLWVELAKEALIEETYLAEMAGLATELTFAAQGLELRVYGFKDSLATLMRNVLEVILNLKKAEGLLEGRFGAIKEALERRFFNEDMRPIPCASAIRRMTLLSRGAMHRGLTKRAVLQEKGVADSLDQILGDFDSAVKQHGVKAECLMLGNIKKDFVEEVGLLSTILFSLSLVVLDRKHGGG</sequence>
<proteinExistence type="predicted"/>
<dbReference type="InterPro" id="IPR011249">
    <property type="entry name" value="Metalloenz_LuxS/M16"/>
</dbReference>
<dbReference type="PANTHER" id="PTHR43690">
    <property type="entry name" value="NARDILYSIN"/>
    <property type="match status" value="1"/>
</dbReference>
<dbReference type="SUPFAM" id="SSF63411">
    <property type="entry name" value="LuxS/MPP-like metallohydrolase"/>
    <property type="match status" value="1"/>
</dbReference>
<dbReference type="EMBL" id="GG674123">
    <property type="protein sequence ID" value="EER14592.1"/>
    <property type="molecule type" value="Genomic_DNA"/>
</dbReference>
<protein>
    <recommendedName>
        <fullName evidence="2">Peptidase M16 middle/third domain-containing protein</fullName>
    </recommendedName>
</protein>
<dbReference type="OrthoDB" id="952271at2759"/>
<keyword evidence="1" id="KW-0479">Metal-binding</keyword>
<dbReference type="InterPro" id="IPR032632">
    <property type="entry name" value="Peptidase_M16_M"/>
</dbReference>